<keyword evidence="5" id="KW-0408">Iron</keyword>
<evidence type="ECO:0000256" key="6">
    <source>
        <dbReference type="ARBA" id="ARBA00023014"/>
    </source>
</evidence>
<keyword evidence="3" id="KW-0479">Metal-binding</keyword>
<dbReference type="Gene3D" id="3.40.640.10">
    <property type="entry name" value="Type I PLP-dependent aspartate aminotransferase-like (Major domain)"/>
    <property type="match status" value="1"/>
</dbReference>
<reference evidence="9" key="1">
    <citation type="submission" date="2020-10" db="EMBL/GenBank/DDBJ databases">
        <authorList>
            <person name="Gilroy R."/>
        </authorList>
    </citation>
    <scope>NUCLEOTIDE SEQUENCE</scope>
    <source>
        <strain evidence="9">CHK197-8231</strain>
    </source>
</reference>
<keyword evidence="4" id="KW-0663">Pyridoxal phosphate</keyword>
<dbReference type="PIRSF" id="PIRSF005572">
    <property type="entry name" value="NifS"/>
    <property type="match status" value="1"/>
</dbReference>
<keyword evidence="6" id="KW-0411">Iron-sulfur</keyword>
<comment type="similarity">
    <text evidence="2">Belongs to the class-V pyridoxal-phosphate-dependent aminotransferase family. NifS/IscS subfamily.</text>
</comment>
<dbReference type="Gene3D" id="3.90.1150.10">
    <property type="entry name" value="Aspartate Aminotransferase, domain 1"/>
    <property type="match status" value="1"/>
</dbReference>
<dbReference type="PANTHER" id="PTHR11601">
    <property type="entry name" value="CYSTEINE DESULFURYLASE FAMILY MEMBER"/>
    <property type="match status" value="1"/>
</dbReference>
<dbReference type="Proteomes" id="UP000824087">
    <property type="component" value="Unassembled WGS sequence"/>
</dbReference>
<protein>
    <submittedName>
        <fullName evidence="9">Cysteine desulfurase</fullName>
    </submittedName>
</protein>
<dbReference type="Pfam" id="PF00266">
    <property type="entry name" value="Aminotran_5"/>
    <property type="match status" value="1"/>
</dbReference>
<gene>
    <name evidence="9" type="ORF">IAD49_01955</name>
</gene>
<dbReference type="AlphaFoldDB" id="A0A9D1L377"/>
<organism evidence="9 10">
    <name type="scientific">Candidatus Fimihabitans intestinipullorum</name>
    <dbReference type="NCBI Taxonomy" id="2840820"/>
    <lineage>
        <taxon>Bacteria</taxon>
        <taxon>Bacillati</taxon>
        <taxon>Mycoplasmatota</taxon>
        <taxon>Mycoplasmatota incertae sedis</taxon>
        <taxon>Candidatus Fimihabitans</taxon>
    </lineage>
</organism>
<dbReference type="GO" id="GO:0046872">
    <property type="term" value="F:metal ion binding"/>
    <property type="evidence" value="ECO:0007669"/>
    <property type="project" value="UniProtKB-KW"/>
</dbReference>
<name>A0A9D1L377_9BACT</name>
<dbReference type="InterPro" id="IPR015422">
    <property type="entry name" value="PyrdxlP-dep_Trfase_small"/>
</dbReference>
<evidence type="ECO:0000256" key="1">
    <source>
        <dbReference type="ARBA" id="ARBA00001933"/>
    </source>
</evidence>
<comment type="cofactor">
    <cofactor evidence="1 7">
        <name>pyridoxal 5'-phosphate</name>
        <dbReference type="ChEBI" id="CHEBI:597326"/>
    </cofactor>
</comment>
<dbReference type="InterPro" id="IPR016454">
    <property type="entry name" value="Cysteine_dSase"/>
</dbReference>
<evidence type="ECO:0000256" key="2">
    <source>
        <dbReference type="ARBA" id="ARBA00006490"/>
    </source>
</evidence>
<reference evidence="9" key="2">
    <citation type="journal article" date="2021" name="PeerJ">
        <title>Extensive microbial diversity within the chicken gut microbiome revealed by metagenomics and culture.</title>
        <authorList>
            <person name="Gilroy R."/>
            <person name="Ravi A."/>
            <person name="Getino M."/>
            <person name="Pursley I."/>
            <person name="Horton D.L."/>
            <person name="Alikhan N.F."/>
            <person name="Baker D."/>
            <person name="Gharbi K."/>
            <person name="Hall N."/>
            <person name="Watson M."/>
            <person name="Adriaenssens E.M."/>
            <person name="Foster-Nyarko E."/>
            <person name="Jarju S."/>
            <person name="Secka A."/>
            <person name="Antonio M."/>
            <person name="Oren A."/>
            <person name="Chaudhuri R.R."/>
            <person name="La Ragione R."/>
            <person name="Hildebrand F."/>
            <person name="Pallen M.J."/>
        </authorList>
    </citation>
    <scope>NUCLEOTIDE SEQUENCE</scope>
    <source>
        <strain evidence="9">CHK197-8231</strain>
    </source>
</reference>
<evidence type="ECO:0000256" key="5">
    <source>
        <dbReference type="ARBA" id="ARBA00023004"/>
    </source>
</evidence>
<evidence type="ECO:0000256" key="4">
    <source>
        <dbReference type="ARBA" id="ARBA00022898"/>
    </source>
</evidence>
<dbReference type="GO" id="GO:0051536">
    <property type="term" value="F:iron-sulfur cluster binding"/>
    <property type="evidence" value="ECO:0007669"/>
    <property type="project" value="UniProtKB-KW"/>
</dbReference>
<accession>A0A9D1L377</accession>
<dbReference type="InterPro" id="IPR015421">
    <property type="entry name" value="PyrdxlP-dep_Trfase_major"/>
</dbReference>
<dbReference type="InterPro" id="IPR000192">
    <property type="entry name" value="Aminotrans_V_dom"/>
</dbReference>
<dbReference type="PANTHER" id="PTHR11601:SF50">
    <property type="entry name" value="CYSTEINE DESULFURASE ISCS 2-RELATED"/>
    <property type="match status" value="1"/>
</dbReference>
<dbReference type="EMBL" id="DVML01000011">
    <property type="protein sequence ID" value="HIU22326.1"/>
    <property type="molecule type" value="Genomic_DNA"/>
</dbReference>
<evidence type="ECO:0000313" key="9">
    <source>
        <dbReference type="EMBL" id="HIU22326.1"/>
    </source>
</evidence>
<dbReference type="InterPro" id="IPR015424">
    <property type="entry name" value="PyrdxlP-dep_Trfase"/>
</dbReference>
<sequence length="373" mass="41411">MIYLDYSATTPVREEVLKSFCDTARNYIGNPNSLHSLGMKSKHLMDAATKQIADLLNVKPSEVIYTSGSSESNNLAILGIARKYQNRGKHIITTQLEHSSVTEPCEYLKKIGYEIDYVPLLKNGQVDIVALEKMIRDDTILVSIASVSSELGILQPIEQIGNLLKSYPKCFFHVDLTQSIGKVEISLTNVDLASFSAHKFYGLKGIGCLIKKDKVELEPMIYGGKSTTVYRSGTPALPLIVSLAKALRLAQEDLNSKYERVKEYSHHLCEGLEKIDGIIMNHTDACIPHIVNFSVVGVKPETMLHALEEHDIFISTKTACSKGSGMSIPVYALTKEEEVANTSMRVSISSDTTEAEIETFLKVLKQQYEHLHN</sequence>
<evidence type="ECO:0000313" key="10">
    <source>
        <dbReference type="Proteomes" id="UP000824087"/>
    </source>
</evidence>
<feature type="domain" description="Aminotransferase class V" evidence="8">
    <location>
        <begin position="2"/>
        <end position="360"/>
    </location>
</feature>
<comment type="caution">
    <text evidence="9">The sequence shown here is derived from an EMBL/GenBank/DDBJ whole genome shotgun (WGS) entry which is preliminary data.</text>
</comment>
<proteinExistence type="inferred from homology"/>
<dbReference type="InterPro" id="IPR020578">
    <property type="entry name" value="Aminotrans_V_PyrdxlP_BS"/>
</dbReference>
<evidence type="ECO:0000259" key="8">
    <source>
        <dbReference type="Pfam" id="PF00266"/>
    </source>
</evidence>
<dbReference type="PROSITE" id="PS00595">
    <property type="entry name" value="AA_TRANSFER_CLASS_5"/>
    <property type="match status" value="1"/>
</dbReference>
<evidence type="ECO:0000256" key="7">
    <source>
        <dbReference type="RuleBase" id="RU004504"/>
    </source>
</evidence>
<evidence type="ECO:0000256" key="3">
    <source>
        <dbReference type="ARBA" id="ARBA00022723"/>
    </source>
</evidence>
<dbReference type="SUPFAM" id="SSF53383">
    <property type="entry name" value="PLP-dependent transferases"/>
    <property type="match status" value="1"/>
</dbReference>